<comment type="cofactor">
    <cofactor evidence="1">
        <name>Mg(2+)</name>
        <dbReference type="ChEBI" id="CHEBI:18420"/>
    </cofactor>
</comment>
<dbReference type="SUPFAM" id="SSF142823">
    <property type="entry name" value="ComB-like"/>
    <property type="match status" value="1"/>
</dbReference>
<dbReference type="EMBL" id="JMKI01000036">
    <property type="protein sequence ID" value="KEJ92077.1"/>
    <property type="molecule type" value="Genomic_DNA"/>
</dbReference>
<comment type="caution">
    <text evidence="8">The sequence shown here is derived from an EMBL/GenBank/DDBJ whole genome shotgun (WGS) entry which is preliminary data.</text>
</comment>
<keyword evidence="5" id="KW-0378">Hydrolase</keyword>
<sequence length="246" mass="25923">MKYIFDVAFLPCETLKEHDARIVVDLLRATTQITAFFDGGGSILVPVTEVEEAFAMKERLGRDWKIMGERGGLPAPGFDFGNSPLELLGAGAPDNAVITTSNGTRALMRAAEGCGRVTAGCARNAEAVCWDALCSGARVGVVCAGRNGEFSLEDSVCAGMFVEKLLSLAPSNGASEMELTDGAISALALWHHLGPDLLAVCRESAHGRILSELGFDNDIFFCAEIDSSSTVPLLKETGGIPAIVGR</sequence>
<name>A0A073J300_9BACT</name>
<comment type="catalytic activity">
    <reaction evidence="7">
        <text>(2R)-O-phospho-3-sulfolactate + H2O = (2R)-3-sulfolactate + phosphate</text>
        <dbReference type="Rhea" id="RHEA:23416"/>
        <dbReference type="ChEBI" id="CHEBI:15377"/>
        <dbReference type="ChEBI" id="CHEBI:15597"/>
        <dbReference type="ChEBI" id="CHEBI:43474"/>
        <dbReference type="ChEBI" id="CHEBI:58738"/>
        <dbReference type="EC" id="3.1.3.71"/>
    </reaction>
</comment>
<reference evidence="8 9" key="1">
    <citation type="submission" date="2014-04" db="EMBL/GenBank/DDBJ databases">
        <title>Draft Genome Sequence of Synergistes jonesii.</title>
        <authorList>
            <person name="Coil D.A."/>
            <person name="Eisen J.A."/>
            <person name="Holland-Moritz H.E."/>
        </authorList>
    </citation>
    <scope>NUCLEOTIDE SEQUENCE [LARGE SCALE GENOMIC DNA]</scope>
    <source>
        <strain evidence="8 9">78-1</strain>
    </source>
</reference>
<protein>
    <recommendedName>
        <fullName evidence="4">Probable 2-phosphosulfolactate phosphatase</fullName>
        <ecNumber evidence="3">3.1.3.71</ecNumber>
    </recommendedName>
</protein>
<dbReference type="Proteomes" id="UP000027665">
    <property type="component" value="Unassembled WGS sequence"/>
</dbReference>
<dbReference type="STRING" id="2754.EH55_06775"/>
<evidence type="ECO:0000313" key="9">
    <source>
        <dbReference type="Proteomes" id="UP000027665"/>
    </source>
</evidence>
<dbReference type="GeneID" id="90983966"/>
<dbReference type="Gene3D" id="3.90.1560.10">
    <property type="entry name" value="ComB-like"/>
    <property type="match status" value="1"/>
</dbReference>
<dbReference type="eggNOG" id="COG2045">
    <property type="taxonomic scope" value="Bacteria"/>
</dbReference>
<dbReference type="PANTHER" id="PTHR37311">
    <property type="entry name" value="2-PHOSPHOSULFOLACTATE PHOSPHATASE-RELATED"/>
    <property type="match status" value="1"/>
</dbReference>
<dbReference type="AlphaFoldDB" id="A0A073J300"/>
<gene>
    <name evidence="8" type="ORF">EH55_06775</name>
</gene>
<evidence type="ECO:0000256" key="6">
    <source>
        <dbReference type="ARBA" id="ARBA00022842"/>
    </source>
</evidence>
<evidence type="ECO:0000256" key="7">
    <source>
        <dbReference type="ARBA" id="ARBA00033711"/>
    </source>
</evidence>
<evidence type="ECO:0000256" key="2">
    <source>
        <dbReference type="ARBA" id="ARBA00009997"/>
    </source>
</evidence>
<dbReference type="EC" id="3.1.3.71" evidence="3"/>
<dbReference type="RefSeq" id="WP_037976855.1">
    <property type="nucleotide sequence ID" value="NZ_JMKI01000036.1"/>
</dbReference>
<comment type="similarity">
    <text evidence="2">Belongs to the ComB family.</text>
</comment>
<evidence type="ECO:0000256" key="4">
    <source>
        <dbReference type="ARBA" id="ARBA00021948"/>
    </source>
</evidence>
<evidence type="ECO:0000256" key="5">
    <source>
        <dbReference type="ARBA" id="ARBA00022801"/>
    </source>
</evidence>
<proteinExistence type="inferred from homology"/>
<evidence type="ECO:0000256" key="3">
    <source>
        <dbReference type="ARBA" id="ARBA00012953"/>
    </source>
</evidence>
<dbReference type="GO" id="GO:0050532">
    <property type="term" value="F:2-phosphosulfolactate phosphatase activity"/>
    <property type="evidence" value="ECO:0007669"/>
    <property type="project" value="UniProtKB-EC"/>
</dbReference>
<keyword evidence="6" id="KW-0460">Magnesium</keyword>
<accession>A0A073J300</accession>
<dbReference type="InterPro" id="IPR005238">
    <property type="entry name" value="ComB-like"/>
</dbReference>
<dbReference type="GO" id="GO:0050545">
    <property type="term" value="F:sulfopyruvate decarboxylase activity"/>
    <property type="evidence" value="ECO:0007669"/>
    <property type="project" value="TreeGrafter"/>
</dbReference>
<dbReference type="GO" id="GO:0000287">
    <property type="term" value="F:magnesium ion binding"/>
    <property type="evidence" value="ECO:0007669"/>
    <property type="project" value="InterPro"/>
</dbReference>
<dbReference type="PANTHER" id="PTHR37311:SF1">
    <property type="entry name" value="2-PHOSPHOSULFOLACTATE PHOSPHATASE-RELATED"/>
    <property type="match status" value="1"/>
</dbReference>
<keyword evidence="9" id="KW-1185">Reference proteome</keyword>
<dbReference type="InterPro" id="IPR036702">
    <property type="entry name" value="ComB-like_sf"/>
</dbReference>
<evidence type="ECO:0000313" key="8">
    <source>
        <dbReference type="EMBL" id="KEJ92077.1"/>
    </source>
</evidence>
<evidence type="ECO:0000256" key="1">
    <source>
        <dbReference type="ARBA" id="ARBA00001946"/>
    </source>
</evidence>
<organism evidence="8 9">
    <name type="scientific">Synergistes jonesii</name>
    <dbReference type="NCBI Taxonomy" id="2754"/>
    <lineage>
        <taxon>Bacteria</taxon>
        <taxon>Thermotogati</taxon>
        <taxon>Synergistota</taxon>
        <taxon>Synergistia</taxon>
        <taxon>Synergistales</taxon>
        <taxon>Synergistaceae</taxon>
        <taxon>Synergistes</taxon>
    </lineage>
</organism>
<dbReference type="OrthoDB" id="4913at2"/>
<dbReference type="Pfam" id="PF04029">
    <property type="entry name" value="2-ph_phosp"/>
    <property type="match status" value="1"/>
</dbReference>